<comment type="caution">
    <text evidence="3">The sequence shown here is derived from an EMBL/GenBank/DDBJ whole genome shotgun (WGS) entry which is preliminary data.</text>
</comment>
<dbReference type="Pfam" id="PF00004">
    <property type="entry name" value="AAA"/>
    <property type="match status" value="1"/>
</dbReference>
<reference evidence="3 4" key="1">
    <citation type="submission" date="2018-05" db="EMBL/GenBank/DDBJ databases">
        <title>Genome sequencing and assembly of the regulated plant pathogen Lachnellula willkommii and related sister species for the development of diagnostic species identification markers.</title>
        <authorList>
            <person name="Giroux E."/>
            <person name="Bilodeau G."/>
        </authorList>
    </citation>
    <scope>NUCLEOTIDE SEQUENCE [LARGE SCALE GENOMIC DNA]</scope>
    <source>
        <strain evidence="3 4">CBS 268.59</strain>
    </source>
</reference>
<feature type="region of interest" description="Disordered" evidence="1">
    <location>
        <begin position="25"/>
        <end position="59"/>
    </location>
</feature>
<dbReference type="AlphaFoldDB" id="A0A8T9CI82"/>
<feature type="compositionally biased region" description="Acidic residues" evidence="1">
    <location>
        <begin position="32"/>
        <end position="43"/>
    </location>
</feature>
<dbReference type="PANTHER" id="PTHR46411">
    <property type="entry name" value="FAMILY ATPASE, PUTATIVE-RELATED"/>
    <property type="match status" value="1"/>
</dbReference>
<dbReference type="GO" id="GO:0006508">
    <property type="term" value="P:proteolysis"/>
    <property type="evidence" value="ECO:0007669"/>
    <property type="project" value="UniProtKB-KW"/>
</dbReference>
<dbReference type="Proteomes" id="UP000469558">
    <property type="component" value="Unassembled WGS sequence"/>
</dbReference>
<dbReference type="GO" id="GO:0016887">
    <property type="term" value="F:ATP hydrolysis activity"/>
    <property type="evidence" value="ECO:0007669"/>
    <property type="project" value="InterPro"/>
</dbReference>
<evidence type="ECO:0000256" key="1">
    <source>
        <dbReference type="SAM" id="MobiDB-lite"/>
    </source>
</evidence>
<keyword evidence="3" id="KW-0378">Hydrolase</keyword>
<evidence type="ECO:0000313" key="3">
    <source>
        <dbReference type="EMBL" id="TVY85338.1"/>
    </source>
</evidence>
<organism evidence="3 4">
    <name type="scientific">Lachnellula suecica</name>
    <dbReference type="NCBI Taxonomy" id="602035"/>
    <lineage>
        <taxon>Eukaryota</taxon>
        <taxon>Fungi</taxon>
        <taxon>Dikarya</taxon>
        <taxon>Ascomycota</taxon>
        <taxon>Pezizomycotina</taxon>
        <taxon>Leotiomycetes</taxon>
        <taxon>Helotiales</taxon>
        <taxon>Lachnaceae</taxon>
        <taxon>Lachnellula</taxon>
    </lineage>
</organism>
<name>A0A8T9CI82_9HELO</name>
<dbReference type="SMART" id="SM00382">
    <property type="entry name" value="AAA"/>
    <property type="match status" value="1"/>
</dbReference>
<dbReference type="EMBL" id="QGMK01000012">
    <property type="protein sequence ID" value="TVY85338.1"/>
    <property type="molecule type" value="Genomic_DNA"/>
</dbReference>
<dbReference type="InterPro" id="IPR003959">
    <property type="entry name" value="ATPase_AAA_core"/>
</dbReference>
<dbReference type="InterPro" id="IPR027417">
    <property type="entry name" value="P-loop_NTPase"/>
</dbReference>
<gene>
    <name evidence="3" type="primary">PIM1</name>
    <name evidence="3" type="ORF">LSUE1_G000289</name>
</gene>
<proteinExistence type="predicted"/>
<dbReference type="GO" id="GO:0005524">
    <property type="term" value="F:ATP binding"/>
    <property type="evidence" value="ECO:0007669"/>
    <property type="project" value="InterPro"/>
</dbReference>
<dbReference type="InterPro" id="IPR003593">
    <property type="entry name" value="AAA+_ATPase"/>
</dbReference>
<feature type="domain" description="AAA+ ATPase" evidence="2">
    <location>
        <begin position="484"/>
        <end position="611"/>
    </location>
</feature>
<protein>
    <submittedName>
        <fullName evidence="3">Mitochondrial Lon protease-like protein</fullName>
    </submittedName>
</protein>
<dbReference type="Pfam" id="PF22942">
    <property type="entry name" value="DUF7025"/>
    <property type="match status" value="1"/>
</dbReference>
<dbReference type="InterPro" id="IPR054289">
    <property type="entry name" value="DUF7025"/>
</dbReference>
<keyword evidence="3" id="KW-0645">Protease</keyword>
<dbReference type="Gene3D" id="3.40.50.300">
    <property type="entry name" value="P-loop containing nucleotide triphosphate hydrolases"/>
    <property type="match status" value="1"/>
</dbReference>
<keyword evidence="4" id="KW-1185">Reference proteome</keyword>
<dbReference type="SUPFAM" id="SSF52540">
    <property type="entry name" value="P-loop containing nucleoside triphosphate hydrolases"/>
    <property type="match status" value="1"/>
</dbReference>
<dbReference type="OrthoDB" id="10042665at2759"/>
<sequence length="686" mass="77849">MPDISQIKNTEPGLATLLNTKLFVSENLNGEEKDESESEESTPGEDTANTTPQLPLPDVPAGSISDIKDLFQGPEDQYGRAQWLDKYPEDAEEAAETEETAKYAFIARKTKCFTGRKKFDVHSIIVNSPSVKRVLGDIFQDYPNLSCSIDRLVFDAPFEPFMHHWTDFLEAIESEDNPKTKEHLELLHKILEEELKDEIQALDDFIAYRVISFDKLWILFLPGCTVISPQRGAPHALKLSSGEYSSDGSGPFYFLRMSSIGWSGTSFGRSGPANCSVRIYGFKGTRGVEDLTACPLSYYPDKDLITETLVQRGARYEKLCGYHFKTYEGLALALDGKGNQTPMNVSGRVILDTESFNRHNPSEAEHYGRRLEADEFERLEVPRRNSKKTDEISREDFALRQETPNVILTAKGHLFCQSLQPGCSLKHKKWMLFFVDFVKEIVWNENAFDKLVLPENTKDLLLSFVESQVENKDTFDDVIQGKGKGIIMLLSGPPGVGKTLTAESVAETMRIPLYMMGAGDLGIDPDEVEETLQNILQMVTKWNAILLLDECDVFLEARTTSDLERNKLVSIFLRTLEYYEGILFLTTNRVSNMDPAFQSRIHVSMEYSNLTAESRRQIWHNFLSLSREKHEVTDADLDYLSRLDLNGRQIKNVLKTSFLLSMRKKAPLKRDHIDIVLAIEGRRPDN</sequence>
<evidence type="ECO:0000259" key="2">
    <source>
        <dbReference type="SMART" id="SM00382"/>
    </source>
</evidence>
<accession>A0A8T9CI82</accession>
<dbReference type="PANTHER" id="PTHR46411:SF3">
    <property type="entry name" value="AAA+ ATPASE DOMAIN-CONTAINING PROTEIN"/>
    <property type="match status" value="1"/>
</dbReference>
<dbReference type="CDD" id="cd19481">
    <property type="entry name" value="RecA-like_protease"/>
    <property type="match status" value="1"/>
</dbReference>
<dbReference type="GO" id="GO:0008233">
    <property type="term" value="F:peptidase activity"/>
    <property type="evidence" value="ECO:0007669"/>
    <property type="project" value="UniProtKB-KW"/>
</dbReference>
<evidence type="ECO:0000313" key="4">
    <source>
        <dbReference type="Proteomes" id="UP000469558"/>
    </source>
</evidence>